<reference evidence="1 2" key="2">
    <citation type="journal article" date="2021" name="Int. J. Syst. Evol. Microbiol.">
        <title>Roseibium litorale sp. nov., isolated from a tidal flat sediment and proposal for the reclassification of Labrenzia polysiphoniae as Roseibium polysiphoniae comb. nov.</title>
        <authorList>
            <person name="Liu Y."/>
            <person name="Pei T."/>
            <person name="Du J."/>
            <person name="Chao M."/>
            <person name="Deng M.R."/>
            <person name="Zhu H."/>
        </authorList>
    </citation>
    <scope>NUCLEOTIDE SEQUENCE [LARGE SCALE GENOMIC DNA]</scope>
    <source>
        <strain evidence="1 2">4C16A</strain>
    </source>
</reference>
<name>A0ABR9CKH0_9HYPH</name>
<dbReference type="RefSeq" id="WP_192147454.1">
    <property type="nucleotide sequence ID" value="NZ_JACYXI010000003.1"/>
</dbReference>
<accession>A0ABR9CKH0</accession>
<sequence>MKRLLRSLAECAQRDDGKKCRGEGQDAISCISAMPCLIQNKNKKPGSLAGLFGLRPDGPGGDLKL</sequence>
<reference evidence="2" key="1">
    <citation type="submission" date="2020-09" db="EMBL/GenBank/DDBJ databases">
        <title>The genome sequence of strain Labrenzia suaedae 4C16A.</title>
        <authorList>
            <person name="Liu Y."/>
        </authorList>
    </citation>
    <scope>NUCLEOTIDE SEQUENCE [LARGE SCALE GENOMIC DNA]</scope>
    <source>
        <strain evidence="2">4C16A</strain>
    </source>
</reference>
<comment type="caution">
    <text evidence="1">The sequence shown here is derived from an EMBL/GenBank/DDBJ whole genome shotgun (WGS) entry which is preliminary data.</text>
</comment>
<organism evidence="1 2">
    <name type="scientific">Roseibium litorale</name>
    <dbReference type="NCBI Taxonomy" id="2803841"/>
    <lineage>
        <taxon>Bacteria</taxon>
        <taxon>Pseudomonadati</taxon>
        <taxon>Pseudomonadota</taxon>
        <taxon>Alphaproteobacteria</taxon>
        <taxon>Hyphomicrobiales</taxon>
        <taxon>Stappiaceae</taxon>
        <taxon>Roseibium</taxon>
    </lineage>
</organism>
<dbReference type="EMBL" id="JACYXI010000003">
    <property type="protein sequence ID" value="MBD8891323.1"/>
    <property type="molecule type" value="Genomic_DNA"/>
</dbReference>
<evidence type="ECO:0000313" key="2">
    <source>
        <dbReference type="Proteomes" id="UP000632063"/>
    </source>
</evidence>
<protein>
    <submittedName>
        <fullName evidence="1">Uncharacterized protein</fullName>
    </submittedName>
</protein>
<dbReference type="Proteomes" id="UP000632063">
    <property type="component" value="Unassembled WGS sequence"/>
</dbReference>
<proteinExistence type="predicted"/>
<gene>
    <name evidence="1" type="ORF">IG616_07185</name>
</gene>
<evidence type="ECO:0000313" key="1">
    <source>
        <dbReference type="EMBL" id="MBD8891323.1"/>
    </source>
</evidence>
<keyword evidence="2" id="KW-1185">Reference proteome</keyword>